<keyword evidence="2" id="KW-1133">Transmembrane helix</keyword>
<keyword evidence="2" id="KW-0812">Transmembrane</keyword>
<gene>
    <name evidence="4" type="ORF">Tbon_12255</name>
</gene>
<feature type="signal peptide" evidence="3">
    <location>
        <begin position="1"/>
        <end position="21"/>
    </location>
</feature>
<name>A0ABX6C4Q0_9CHLR</name>
<feature type="chain" id="PRO_5046130016" evidence="3">
    <location>
        <begin position="22"/>
        <end position="308"/>
    </location>
</feature>
<sequence>MRTLILASVSLLIFAARLAPAAAQAPAPSIRASFPVSVVGRDAAMNVVGNLPASCAGREVEVGLFIRDRGDPKVITPFEPSNTARTNAAVSTAGTFSVSFPLPRELPDGPTRVWPGVRGDCVDAPVVDDSLGVELAVLDPVRNPGRTSTVLLSSEALASVSNGPDRASLGAFLGSVEVRADGERCTGVATDGVSAGSPPLALRLGEAGQPAACSRAGARLTFYNSRGQRLFVEMELIPGVTRLLDNFAAAPPGTGDPSPVGAAPNPPATGQLPGDESRRSTPLGIAGAGLVALAALLGALGFAVRHRA</sequence>
<accession>A0ABX6C4Q0</accession>
<organism evidence="4 5">
    <name type="scientific">Tepidiforma bonchosmolovskayae</name>
    <dbReference type="NCBI Taxonomy" id="2601677"/>
    <lineage>
        <taxon>Bacteria</taxon>
        <taxon>Bacillati</taxon>
        <taxon>Chloroflexota</taxon>
        <taxon>Tepidiformia</taxon>
        <taxon>Tepidiformales</taxon>
        <taxon>Tepidiformaceae</taxon>
        <taxon>Tepidiforma</taxon>
    </lineage>
</organism>
<proteinExistence type="predicted"/>
<feature type="transmembrane region" description="Helical" evidence="2">
    <location>
        <begin position="283"/>
        <end position="304"/>
    </location>
</feature>
<keyword evidence="5" id="KW-1185">Reference proteome</keyword>
<protein>
    <submittedName>
        <fullName evidence="4">Uncharacterized protein</fullName>
    </submittedName>
</protein>
<keyword evidence="3" id="KW-0732">Signal</keyword>
<evidence type="ECO:0000313" key="5">
    <source>
        <dbReference type="Proteomes" id="UP000326331"/>
    </source>
</evidence>
<keyword evidence="2" id="KW-0472">Membrane</keyword>
<dbReference type="Proteomes" id="UP000326331">
    <property type="component" value="Chromosome"/>
</dbReference>
<evidence type="ECO:0000256" key="3">
    <source>
        <dbReference type="SAM" id="SignalP"/>
    </source>
</evidence>
<evidence type="ECO:0000313" key="4">
    <source>
        <dbReference type="EMBL" id="QFG04020.1"/>
    </source>
</evidence>
<evidence type="ECO:0000256" key="2">
    <source>
        <dbReference type="SAM" id="Phobius"/>
    </source>
</evidence>
<evidence type="ECO:0000256" key="1">
    <source>
        <dbReference type="SAM" id="MobiDB-lite"/>
    </source>
</evidence>
<dbReference type="EMBL" id="CP042829">
    <property type="protein sequence ID" value="QFG04020.1"/>
    <property type="molecule type" value="Genomic_DNA"/>
</dbReference>
<feature type="region of interest" description="Disordered" evidence="1">
    <location>
        <begin position="248"/>
        <end position="280"/>
    </location>
</feature>
<reference evidence="4 5" key="1">
    <citation type="submission" date="2019-10" db="EMBL/GenBank/DDBJ databases">
        <title>Thermopilla bonchosmolovskayae gen. nov., sp. nov., a moderately thermophilic Chloroflexi bacterium from a Chukotka hot spring (Arctic, Russia), representing a novel classis Thermopillaia, which include previously uncultivated lineage OLB14.</title>
        <authorList>
            <person name="Kochetkova T.V."/>
            <person name="Zayulina K.S."/>
            <person name="Zhigarkov V.S."/>
            <person name="Minaev N.V."/>
            <person name="Novikov A."/>
            <person name="Toshchakov S.V."/>
            <person name="Elcheninov A.G."/>
            <person name="Kublanov I.V."/>
        </authorList>
    </citation>
    <scope>NUCLEOTIDE SEQUENCE [LARGE SCALE GENOMIC DNA]</scope>
    <source>
        <strain evidence="4 5">3753O</strain>
    </source>
</reference>
<dbReference type="RefSeq" id="WP_158067963.1">
    <property type="nucleotide sequence ID" value="NZ_CP042829.1"/>
</dbReference>